<keyword evidence="2" id="KW-0812">Transmembrane</keyword>
<reference evidence="3 4" key="1">
    <citation type="submission" date="2024-03" db="EMBL/GenBank/DDBJ databases">
        <title>Genome-scale model development and genomic sequencing of the oleaginous clade Lipomyces.</title>
        <authorList>
            <consortium name="Lawrence Berkeley National Laboratory"/>
            <person name="Czajka J.J."/>
            <person name="Han Y."/>
            <person name="Kim J."/>
            <person name="Mondo S.J."/>
            <person name="Hofstad B.A."/>
            <person name="Robles A."/>
            <person name="Haridas S."/>
            <person name="Riley R."/>
            <person name="LaButti K."/>
            <person name="Pangilinan J."/>
            <person name="Andreopoulos W."/>
            <person name="Lipzen A."/>
            <person name="Yan J."/>
            <person name="Wang M."/>
            <person name="Ng V."/>
            <person name="Grigoriev I.V."/>
            <person name="Spatafora J.W."/>
            <person name="Magnuson J.K."/>
            <person name="Baker S.E."/>
            <person name="Pomraning K.R."/>
        </authorList>
    </citation>
    <scope>NUCLEOTIDE SEQUENCE [LARGE SCALE GENOMIC DNA]</scope>
    <source>
        <strain evidence="3 4">Phaff 52-87</strain>
    </source>
</reference>
<dbReference type="PANTHER" id="PTHR28147">
    <property type="entry name" value="N-GLYCOSYLATION PROTEIN EOS1"/>
    <property type="match status" value="1"/>
</dbReference>
<feature type="region of interest" description="Disordered" evidence="1">
    <location>
        <begin position="1"/>
        <end position="97"/>
    </location>
</feature>
<keyword evidence="2" id="KW-1133">Transmembrane helix</keyword>
<sequence>MARAPNQRAPSDRQYPHSFVNPDGSPMSSQRSSASLRRRRAAVQLEDDSTTTSGNDELSDGDDDDDVSDAFDHTDDDGGRGISSSGNGRLEANLGSNGQRLTADERLIVRKQEQRFRTFLERQNRILAENSASLFADLLPMTSHGMPPIPGYSESYDNTAPSAASYTNYNNDSHVGTTTNININNINNSHSASATNTAVPSRMASPKPVVSERNLKGLISPAQNVAHMVCKALSLPPSLYGVWICLHETWKLKSSPDFSSMGLELLLAALWGGVSAYLSFAFIDGLMLRWLVMYSSPATIVRLLSINALMTALIKIILDFFARDPANLLATWILIACVLTAAYAIQNFVTSNIAIEPRARRVDLYNIAVFAVVPVGFASFITMIGLIRSLVVVRAQQ</sequence>
<organism evidence="3 4">
    <name type="scientific">Myxozyma melibiosi</name>
    <dbReference type="NCBI Taxonomy" id="54550"/>
    <lineage>
        <taxon>Eukaryota</taxon>
        <taxon>Fungi</taxon>
        <taxon>Dikarya</taxon>
        <taxon>Ascomycota</taxon>
        <taxon>Saccharomycotina</taxon>
        <taxon>Lipomycetes</taxon>
        <taxon>Lipomycetales</taxon>
        <taxon>Lipomycetaceae</taxon>
        <taxon>Myxozyma</taxon>
    </lineage>
</organism>
<feature type="transmembrane region" description="Helical" evidence="2">
    <location>
        <begin position="303"/>
        <end position="321"/>
    </location>
</feature>
<feature type="compositionally biased region" description="Basic and acidic residues" evidence="1">
    <location>
        <begin position="70"/>
        <end position="79"/>
    </location>
</feature>
<dbReference type="Proteomes" id="UP001498771">
    <property type="component" value="Unassembled WGS sequence"/>
</dbReference>
<name>A0ABR1F7K1_9ASCO</name>
<feature type="transmembrane region" description="Helical" evidence="2">
    <location>
        <begin position="328"/>
        <end position="345"/>
    </location>
</feature>
<dbReference type="RefSeq" id="XP_064768862.1">
    <property type="nucleotide sequence ID" value="XM_064912409.1"/>
</dbReference>
<feature type="transmembrane region" description="Helical" evidence="2">
    <location>
        <begin position="365"/>
        <end position="387"/>
    </location>
</feature>
<dbReference type="PANTHER" id="PTHR28147:SF1">
    <property type="entry name" value="N-GLYCOSYLATION PROTEIN EOS1"/>
    <property type="match status" value="1"/>
</dbReference>
<dbReference type="Pfam" id="PF12326">
    <property type="entry name" value="EOS1"/>
    <property type="match status" value="2"/>
</dbReference>
<proteinExistence type="predicted"/>
<keyword evidence="4" id="KW-1185">Reference proteome</keyword>
<accession>A0ABR1F7K1</accession>
<comment type="caution">
    <text evidence="3">The sequence shown here is derived from an EMBL/GenBank/DDBJ whole genome shotgun (WGS) entry which is preliminary data.</text>
</comment>
<feature type="transmembrane region" description="Helical" evidence="2">
    <location>
        <begin position="261"/>
        <end position="283"/>
    </location>
</feature>
<protein>
    <submittedName>
        <fullName evidence="3">N-glycosylation protein-domain-containing protein</fullName>
    </submittedName>
</protein>
<evidence type="ECO:0000256" key="1">
    <source>
        <dbReference type="SAM" id="MobiDB-lite"/>
    </source>
</evidence>
<feature type="compositionally biased region" description="Acidic residues" evidence="1">
    <location>
        <begin position="57"/>
        <end position="69"/>
    </location>
</feature>
<evidence type="ECO:0000256" key="2">
    <source>
        <dbReference type="SAM" id="Phobius"/>
    </source>
</evidence>
<evidence type="ECO:0000313" key="3">
    <source>
        <dbReference type="EMBL" id="KAK7205829.1"/>
    </source>
</evidence>
<dbReference type="GeneID" id="90037921"/>
<dbReference type="InterPro" id="IPR021100">
    <property type="entry name" value="N-glycosylation_EOS1"/>
</dbReference>
<evidence type="ECO:0000313" key="4">
    <source>
        <dbReference type="Proteomes" id="UP001498771"/>
    </source>
</evidence>
<keyword evidence="2" id="KW-0472">Membrane</keyword>
<gene>
    <name evidence="3" type="ORF">BZA70DRAFT_277156</name>
</gene>
<dbReference type="EMBL" id="JBBJBU010000004">
    <property type="protein sequence ID" value="KAK7205829.1"/>
    <property type="molecule type" value="Genomic_DNA"/>
</dbReference>
<dbReference type="PRINTS" id="PR02070">
    <property type="entry name" value="NGLYCOSEOS1"/>
</dbReference>